<organism evidence="2 3">
    <name type="scientific">Micromonospora andamanensis</name>
    <dbReference type="NCBI Taxonomy" id="1287068"/>
    <lineage>
        <taxon>Bacteria</taxon>
        <taxon>Bacillati</taxon>
        <taxon>Actinomycetota</taxon>
        <taxon>Actinomycetes</taxon>
        <taxon>Micromonosporales</taxon>
        <taxon>Micromonosporaceae</taxon>
        <taxon>Micromonospora</taxon>
    </lineage>
</organism>
<keyword evidence="1" id="KW-0732">Signal</keyword>
<name>A0ABQ4HYA0_9ACTN</name>
<dbReference type="Proteomes" id="UP000647017">
    <property type="component" value="Unassembled WGS sequence"/>
</dbReference>
<sequence length="196" mass="20717">MARRGSFIATGALLVTVAFAAAGCAVGRAERNATQESAVEVVAAMGAEGQALAALGLDPAELDPDATVATPVEATPSAGTKRQERAEEWRKRKAARVLLRRNTLHGEVVVKTRDGGTKTVAVQRGKVTALADDKITVRSTDGFTRTWTFADDLRVVERRKSIESTDIKVGTKLGVAGALNGEQAQARLIVVPVNQK</sequence>
<proteinExistence type="predicted"/>
<reference evidence="2 3" key="1">
    <citation type="submission" date="2021-01" db="EMBL/GenBank/DDBJ databases">
        <title>Whole genome shotgun sequence of Verrucosispora andamanensis NBRC 109075.</title>
        <authorList>
            <person name="Komaki H."/>
            <person name="Tamura T."/>
        </authorList>
    </citation>
    <scope>NUCLEOTIDE SEQUENCE [LARGE SCALE GENOMIC DNA]</scope>
    <source>
        <strain evidence="2 3">NBRC 109075</strain>
    </source>
</reference>
<comment type="caution">
    <text evidence="2">The sequence shown here is derived from an EMBL/GenBank/DDBJ whole genome shotgun (WGS) entry which is preliminary data.</text>
</comment>
<gene>
    <name evidence="2" type="ORF">Van01_38340</name>
</gene>
<feature type="signal peptide" evidence="1">
    <location>
        <begin position="1"/>
        <end position="20"/>
    </location>
</feature>
<evidence type="ECO:0000313" key="2">
    <source>
        <dbReference type="EMBL" id="GIJ10620.1"/>
    </source>
</evidence>
<evidence type="ECO:0000313" key="3">
    <source>
        <dbReference type="Proteomes" id="UP000647017"/>
    </source>
</evidence>
<dbReference type="RefSeq" id="WP_204009053.1">
    <property type="nucleotide sequence ID" value="NZ_BOOZ01000023.1"/>
</dbReference>
<accession>A0ABQ4HYA0</accession>
<evidence type="ECO:0000256" key="1">
    <source>
        <dbReference type="SAM" id="SignalP"/>
    </source>
</evidence>
<feature type="chain" id="PRO_5045479717" description="DUF5666 domain-containing protein" evidence="1">
    <location>
        <begin position="21"/>
        <end position="196"/>
    </location>
</feature>
<dbReference type="EMBL" id="BOOZ01000023">
    <property type="protein sequence ID" value="GIJ10620.1"/>
    <property type="molecule type" value="Genomic_DNA"/>
</dbReference>
<evidence type="ECO:0008006" key="4">
    <source>
        <dbReference type="Google" id="ProtNLM"/>
    </source>
</evidence>
<dbReference type="PROSITE" id="PS51257">
    <property type="entry name" value="PROKAR_LIPOPROTEIN"/>
    <property type="match status" value="1"/>
</dbReference>
<keyword evidence="3" id="KW-1185">Reference proteome</keyword>
<protein>
    <recommendedName>
        <fullName evidence="4">DUF5666 domain-containing protein</fullName>
    </recommendedName>
</protein>